<dbReference type="OrthoDB" id="6593154at2759"/>
<reference evidence="2 3" key="1">
    <citation type="journal article" date="2017" name="Gigascience">
        <title>Genome sequence of the small brown planthopper, Laodelphax striatellus.</title>
        <authorList>
            <person name="Zhu J."/>
            <person name="Jiang F."/>
            <person name="Wang X."/>
            <person name="Yang P."/>
            <person name="Bao Y."/>
            <person name="Zhao W."/>
            <person name="Wang W."/>
            <person name="Lu H."/>
            <person name="Wang Q."/>
            <person name="Cui N."/>
            <person name="Li J."/>
            <person name="Chen X."/>
            <person name="Luo L."/>
            <person name="Yu J."/>
            <person name="Kang L."/>
            <person name="Cui F."/>
        </authorList>
    </citation>
    <scope>NUCLEOTIDE SEQUENCE [LARGE SCALE GENOMIC DNA]</scope>
    <source>
        <strain evidence="2">Lst14</strain>
    </source>
</reference>
<dbReference type="SUPFAM" id="SSF47986">
    <property type="entry name" value="DEATH domain"/>
    <property type="match status" value="1"/>
</dbReference>
<dbReference type="STRING" id="195883.A0A482XDJ5"/>
<dbReference type="PROSITE" id="PS50017">
    <property type="entry name" value="DEATH_DOMAIN"/>
    <property type="match status" value="1"/>
</dbReference>
<dbReference type="InParanoid" id="A0A482XDJ5"/>
<dbReference type="GO" id="GO:0007165">
    <property type="term" value="P:signal transduction"/>
    <property type="evidence" value="ECO:0007669"/>
    <property type="project" value="InterPro"/>
</dbReference>
<organism evidence="2 3">
    <name type="scientific">Laodelphax striatellus</name>
    <name type="common">Small brown planthopper</name>
    <name type="synonym">Delphax striatella</name>
    <dbReference type="NCBI Taxonomy" id="195883"/>
    <lineage>
        <taxon>Eukaryota</taxon>
        <taxon>Metazoa</taxon>
        <taxon>Ecdysozoa</taxon>
        <taxon>Arthropoda</taxon>
        <taxon>Hexapoda</taxon>
        <taxon>Insecta</taxon>
        <taxon>Pterygota</taxon>
        <taxon>Neoptera</taxon>
        <taxon>Paraneoptera</taxon>
        <taxon>Hemiptera</taxon>
        <taxon>Auchenorrhyncha</taxon>
        <taxon>Fulgoroidea</taxon>
        <taxon>Delphacidae</taxon>
        <taxon>Criomorphinae</taxon>
        <taxon>Laodelphax</taxon>
    </lineage>
</organism>
<accession>A0A482XDJ5</accession>
<name>A0A482XDJ5_LAOST</name>
<protein>
    <recommendedName>
        <fullName evidence="1">Death domain-containing protein</fullName>
    </recommendedName>
</protein>
<dbReference type="InterPro" id="IPR000488">
    <property type="entry name" value="Death_dom"/>
</dbReference>
<proteinExistence type="predicted"/>
<dbReference type="EMBL" id="QKKF02012059">
    <property type="protein sequence ID" value="RZF43866.1"/>
    <property type="molecule type" value="Genomic_DNA"/>
</dbReference>
<gene>
    <name evidence="2" type="ORF">LSTR_LSTR016248</name>
</gene>
<sequence length="448" mass="51275">MSAKVTLATARPSAFGAAMRPPQRKNKNEELERVRQNALLEAANFQDTWHLEDSELTRQLRRLHASWLCYNQGNECLKVLCHFMTSVPTSIAGNWQALAGQLGLTNMQMMSITQKQSYVTLDSVQLVIRTYSQNTNSNLYQIVKSLQTLKRFDALQKLKEPFQQLVEGVKLLVESDKANFIYEKINPGVDEADSQTMVTEANDCQFLIAPKNYQKDIKLLLPMSLHNLVGSRMTTETVWNAQPQRRIIQQEVLVTRQNTSNETMLQPTAPRPISPKRKVNVFLTFASDGEAAARRIARIMRTAVQDRPEFGVLILDENAEKVLSNPEILINQLFPQFHFICPILTEGYLKAINSPLIDESDAQLEMRSALDSLDAFYAKFIHNLMMNEYTENGCRNQRFRCIIPKVEDNALRTIVDQMRKPGCLNPTLRAWAYEKDLESFLRRLIGLY</sequence>
<dbReference type="Proteomes" id="UP000291343">
    <property type="component" value="Unassembled WGS sequence"/>
</dbReference>
<dbReference type="AlphaFoldDB" id="A0A482XDJ5"/>
<evidence type="ECO:0000259" key="1">
    <source>
        <dbReference type="PROSITE" id="PS50017"/>
    </source>
</evidence>
<dbReference type="InterPro" id="IPR011029">
    <property type="entry name" value="DEATH-like_dom_sf"/>
</dbReference>
<keyword evidence="3" id="KW-1185">Reference proteome</keyword>
<dbReference type="Gene3D" id="1.10.533.10">
    <property type="entry name" value="Death Domain, Fas"/>
    <property type="match status" value="1"/>
</dbReference>
<evidence type="ECO:0000313" key="2">
    <source>
        <dbReference type="EMBL" id="RZF43866.1"/>
    </source>
</evidence>
<feature type="domain" description="Death" evidence="1">
    <location>
        <begin position="94"/>
        <end position="162"/>
    </location>
</feature>
<comment type="caution">
    <text evidence="2">The sequence shown here is derived from an EMBL/GenBank/DDBJ whole genome shotgun (WGS) entry which is preliminary data.</text>
</comment>
<dbReference type="SMR" id="A0A482XDJ5"/>
<evidence type="ECO:0000313" key="3">
    <source>
        <dbReference type="Proteomes" id="UP000291343"/>
    </source>
</evidence>